<keyword evidence="2" id="KW-0812">Transmembrane</keyword>
<dbReference type="PROSITE" id="PS51034">
    <property type="entry name" value="ZP_2"/>
    <property type="match status" value="1"/>
</dbReference>
<organism evidence="4 5">
    <name type="scientific">Allacma fusca</name>
    <dbReference type="NCBI Taxonomy" id="39272"/>
    <lineage>
        <taxon>Eukaryota</taxon>
        <taxon>Metazoa</taxon>
        <taxon>Ecdysozoa</taxon>
        <taxon>Arthropoda</taxon>
        <taxon>Hexapoda</taxon>
        <taxon>Collembola</taxon>
        <taxon>Symphypleona</taxon>
        <taxon>Sminthuridae</taxon>
        <taxon>Allacma</taxon>
    </lineage>
</organism>
<feature type="domain" description="ZP" evidence="3">
    <location>
        <begin position="27"/>
        <end position="251"/>
    </location>
</feature>
<dbReference type="OrthoDB" id="8171348at2759"/>
<keyword evidence="2" id="KW-1133">Transmembrane helix</keyword>
<evidence type="ECO:0000259" key="3">
    <source>
        <dbReference type="PROSITE" id="PS51034"/>
    </source>
</evidence>
<feature type="region of interest" description="Disordered" evidence="1">
    <location>
        <begin position="378"/>
        <end position="420"/>
    </location>
</feature>
<dbReference type="InterPro" id="IPR001507">
    <property type="entry name" value="ZP_dom"/>
</dbReference>
<evidence type="ECO:0000313" key="4">
    <source>
        <dbReference type="EMBL" id="CAG7834131.1"/>
    </source>
</evidence>
<proteinExistence type="predicted"/>
<evidence type="ECO:0000256" key="1">
    <source>
        <dbReference type="SAM" id="MobiDB-lite"/>
    </source>
</evidence>
<dbReference type="Pfam" id="PF25301">
    <property type="entry name" value="CUT_C"/>
    <property type="match status" value="1"/>
</dbReference>
<dbReference type="SMART" id="SM00241">
    <property type="entry name" value="ZP"/>
    <property type="match status" value="1"/>
</dbReference>
<feature type="transmembrane region" description="Helical" evidence="2">
    <location>
        <begin position="298"/>
        <end position="320"/>
    </location>
</feature>
<feature type="compositionally biased region" description="Low complexity" evidence="1">
    <location>
        <begin position="387"/>
        <end position="406"/>
    </location>
</feature>
<dbReference type="AlphaFoldDB" id="A0A8J2LMV2"/>
<name>A0A8J2LMV2_9HEXA</name>
<dbReference type="Proteomes" id="UP000708208">
    <property type="component" value="Unassembled WGS sequence"/>
</dbReference>
<evidence type="ECO:0000313" key="5">
    <source>
        <dbReference type="Proteomes" id="UP000708208"/>
    </source>
</evidence>
<dbReference type="EMBL" id="CAJVCH010570123">
    <property type="protein sequence ID" value="CAG7834131.1"/>
    <property type="molecule type" value="Genomic_DNA"/>
</dbReference>
<reference evidence="4" key="1">
    <citation type="submission" date="2021-06" db="EMBL/GenBank/DDBJ databases">
        <authorList>
            <person name="Hodson N. C."/>
            <person name="Mongue J. A."/>
            <person name="Jaron S. K."/>
        </authorList>
    </citation>
    <scope>NUCLEOTIDE SEQUENCE</scope>
</reference>
<keyword evidence="2" id="KW-0472">Membrane</keyword>
<gene>
    <name evidence="4" type="ORF">AFUS01_LOCUS43667</name>
</gene>
<protein>
    <recommendedName>
        <fullName evidence="3">ZP domain-containing protein</fullName>
    </recommendedName>
</protein>
<evidence type="ECO:0000256" key="2">
    <source>
        <dbReference type="SAM" id="Phobius"/>
    </source>
</evidence>
<dbReference type="PANTHER" id="PTHR46560">
    <property type="entry name" value="CYPHER, ISOFORM B"/>
    <property type="match status" value="1"/>
</dbReference>
<keyword evidence="5" id="KW-1185">Reference proteome</keyword>
<dbReference type="PANTHER" id="PTHR46560:SF9">
    <property type="entry name" value="ZP DOMAIN-CONTAINING PROTEIN"/>
    <property type="match status" value="1"/>
</dbReference>
<dbReference type="InterPro" id="IPR057475">
    <property type="entry name" value="CUT_C"/>
</dbReference>
<feature type="non-terminal residue" evidence="4">
    <location>
        <position position="1"/>
    </location>
</feature>
<sequence>EIVTSQEPQDADTSITPAEFAPVVTATCRQGLMTITVQTAQPFYGTIHPSSLRTSPCIKDGIGSNSTQISFNMIAIPSDPDYCGVSFNNRTGDKSVQIAVRAHRTLELAEDKQYVVTCGKAGFRNNRNNDTWTVRMGFYVGERPVAEVIYGRAYTLRVELSKSPEFAIRVRSCFSFGINNTAVPLVDDNGCPERGVISRWAYTANNQIAEATIYSMFRFQDSKRLNFQCDVLLCQEDKCPNPKCDSVPAPIIAIPQRQRDTNDTSVLAAVTVSVLDPGDKPELLVDYDNQCTGICPKWILWLAIVLGVLFLLMLLVNLFLCSALTCTCTRTELIEKEPSVLEDYDPYRSWAGSQYGGSRYSLNGGNKPIYSMSAESNGGSDHYATVPSRHSPSRPGSRYSNSNGNRQGQGGSPYSHNRKL</sequence>
<comment type="caution">
    <text evidence="4">The sequence shown here is derived from an EMBL/GenBank/DDBJ whole genome shotgun (WGS) entry which is preliminary data.</text>
</comment>
<accession>A0A8J2LMV2</accession>